<gene>
    <name evidence="13 15" type="primary">lpxK</name>
    <name evidence="15" type="ORF">H6A31_02885</name>
</gene>
<dbReference type="InterPro" id="IPR003758">
    <property type="entry name" value="LpxK"/>
</dbReference>
<comment type="pathway">
    <text evidence="2 13">Glycolipid biosynthesis; lipid IV(A) biosynthesis; lipid IV(A) from (3R)-3-hydroxytetradecanoyl-[acyl-carrier-protein] and UDP-N-acetyl-alpha-D-glucosamine: step 6/6.</text>
</comment>
<keyword evidence="9 13" id="KW-0418">Kinase</keyword>
<evidence type="ECO:0000256" key="13">
    <source>
        <dbReference type="HAMAP-Rule" id="MF_00409"/>
    </source>
</evidence>
<evidence type="ECO:0000256" key="4">
    <source>
        <dbReference type="ARBA" id="ARBA00016436"/>
    </source>
</evidence>
<dbReference type="EC" id="2.7.1.130" evidence="3 13"/>
<keyword evidence="10 13" id="KW-0067">ATP-binding</keyword>
<dbReference type="EMBL" id="JACJJW010000004">
    <property type="protein sequence ID" value="MBM6757643.1"/>
    <property type="molecule type" value="Genomic_DNA"/>
</dbReference>
<evidence type="ECO:0000256" key="9">
    <source>
        <dbReference type="ARBA" id="ARBA00022777"/>
    </source>
</evidence>
<evidence type="ECO:0000256" key="5">
    <source>
        <dbReference type="ARBA" id="ARBA00022516"/>
    </source>
</evidence>
<evidence type="ECO:0000256" key="7">
    <source>
        <dbReference type="ARBA" id="ARBA00022679"/>
    </source>
</evidence>
<dbReference type="RefSeq" id="WP_204474538.1">
    <property type="nucleotide sequence ID" value="NZ_JACJJW010000004.1"/>
</dbReference>
<evidence type="ECO:0000256" key="2">
    <source>
        <dbReference type="ARBA" id="ARBA00004870"/>
    </source>
</evidence>
<protein>
    <recommendedName>
        <fullName evidence="4 13">Tetraacyldisaccharide 4'-kinase</fullName>
        <ecNumber evidence="3 13">2.7.1.130</ecNumber>
    </recommendedName>
    <alternativeName>
        <fullName evidence="12 13">Lipid A 4'-kinase</fullName>
    </alternativeName>
</protein>
<comment type="similarity">
    <text evidence="13">Belongs to the LpxK family.</text>
</comment>
<comment type="function">
    <text evidence="1 13">Transfers the gamma-phosphate of ATP to the 4'-position of a tetraacyldisaccharide 1-phosphate intermediate (termed DS-1-P) to form tetraacyldisaccharide 1,4'-bis-phosphate (lipid IVA).</text>
</comment>
<keyword evidence="11 13" id="KW-0443">Lipid metabolism</keyword>
<keyword evidence="5 13" id="KW-0444">Lipid biosynthesis</keyword>
<evidence type="ECO:0000256" key="1">
    <source>
        <dbReference type="ARBA" id="ARBA00002274"/>
    </source>
</evidence>
<evidence type="ECO:0000256" key="8">
    <source>
        <dbReference type="ARBA" id="ARBA00022741"/>
    </source>
</evidence>
<name>A0ABS2ETD0_9BACE</name>
<organism evidence="15 16">
    <name type="scientific">Bacteroides mediterraneensis</name>
    <dbReference type="NCBI Taxonomy" id="1841856"/>
    <lineage>
        <taxon>Bacteria</taxon>
        <taxon>Pseudomonadati</taxon>
        <taxon>Bacteroidota</taxon>
        <taxon>Bacteroidia</taxon>
        <taxon>Bacteroidales</taxon>
        <taxon>Bacteroidaceae</taxon>
        <taxon>Bacteroides</taxon>
    </lineage>
</organism>
<feature type="binding site" evidence="13">
    <location>
        <begin position="50"/>
        <end position="57"/>
    </location>
    <ligand>
        <name>ATP</name>
        <dbReference type="ChEBI" id="CHEBI:30616"/>
    </ligand>
</feature>
<evidence type="ECO:0000256" key="12">
    <source>
        <dbReference type="ARBA" id="ARBA00029757"/>
    </source>
</evidence>
<dbReference type="SUPFAM" id="SSF52540">
    <property type="entry name" value="P-loop containing nucleoside triphosphate hydrolases"/>
    <property type="match status" value="1"/>
</dbReference>
<evidence type="ECO:0000256" key="11">
    <source>
        <dbReference type="ARBA" id="ARBA00023098"/>
    </source>
</evidence>
<comment type="caution">
    <text evidence="15">The sequence shown here is derived from an EMBL/GenBank/DDBJ whole genome shotgun (WGS) entry which is preliminary data.</text>
</comment>
<feature type="region of interest" description="Disordered" evidence="14">
    <location>
        <begin position="362"/>
        <end position="387"/>
    </location>
</feature>
<dbReference type="PANTHER" id="PTHR42724:SF1">
    <property type="entry name" value="TETRAACYLDISACCHARIDE 4'-KINASE, MITOCHONDRIAL-RELATED"/>
    <property type="match status" value="1"/>
</dbReference>
<dbReference type="Proteomes" id="UP000703295">
    <property type="component" value="Unassembled WGS sequence"/>
</dbReference>
<evidence type="ECO:0000313" key="16">
    <source>
        <dbReference type="Proteomes" id="UP000703295"/>
    </source>
</evidence>
<evidence type="ECO:0000256" key="10">
    <source>
        <dbReference type="ARBA" id="ARBA00022840"/>
    </source>
</evidence>
<accession>A0ABS2ETD0</accession>
<keyword evidence="6 13" id="KW-0441">Lipid A biosynthesis</keyword>
<dbReference type="GO" id="GO:0009029">
    <property type="term" value="F:lipid-A 4'-kinase activity"/>
    <property type="evidence" value="ECO:0007669"/>
    <property type="project" value="UniProtKB-EC"/>
</dbReference>
<keyword evidence="16" id="KW-1185">Reference proteome</keyword>
<sequence length="387" mass="43877">MSRQCKIYWGLWPFSVLYGIGVRVRNLLFDRGLLRQERFPLPVICIGNLTVGGTGKTPHTEYLIRLLHESFRLAVLSRGYKRKSKGFVLASPSSRMEDIGDEPYQMARKFPDIRIAVDEDRCEGIRRLMAPKGVPDTEVVLLDDAFQHRYVQPGLNILLMDYHRPVECDQLLPAGRLREPASGKRRADLLVVTKCPPDLSLEACARIRKRIQPLPRQEVCFTTLAYGKLYPLFADTPAQSLDSLKEKEVLLVTGIASPAPLLEEVGRHAARVTPLLFGDHHNFDGTDMRQIAQQFHRLPKAQSLILTTEKDASRLIGHPQLDDELKPYIYVLPIEVEFLHKGELVFNPKIIEYVRKNSRNRRLPEGENAHSSRNSHHPGYGPGQSGA</sequence>
<dbReference type="InterPro" id="IPR027417">
    <property type="entry name" value="P-loop_NTPase"/>
</dbReference>
<evidence type="ECO:0000313" key="15">
    <source>
        <dbReference type="EMBL" id="MBM6757643.1"/>
    </source>
</evidence>
<evidence type="ECO:0000256" key="6">
    <source>
        <dbReference type="ARBA" id="ARBA00022556"/>
    </source>
</evidence>
<evidence type="ECO:0000256" key="3">
    <source>
        <dbReference type="ARBA" id="ARBA00012071"/>
    </source>
</evidence>
<dbReference type="HAMAP" id="MF_00409">
    <property type="entry name" value="LpxK"/>
    <property type="match status" value="1"/>
</dbReference>
<dbReference type="Pfam" id="PF02606">
    <property type="entry name" value="LpxK"/>
    <property type="match status" value="1"/>
</dbReference>
<dbReference type="PANTHER" id="PTHR42724">
    <property type="entry name" value="TETRAACYLDISACCHARIDE 4'-KINASE"/>
    <property type="match status" value="1"/>
</dbReference>
<reference evidence="15 16" key="1">
    <citation type="journal article" date="2021" name="Sci. Rep.">
        <title>The distribution of antibiotic resistance genes in chicken gut microbiota commensals.</title>
        <authorList>
            <person name="Juricova H."/>
            <person name="Matiasovicova J."/>
            <person name="Kubasova T."/>
            <person name="Cejkova D."/>
            <person name="Rychlik I."/>
        </authorList>
    </citation>
    <scope>NUCLEOTIDE SEQUENCE [LARGE SCALE GENOMIC DNA]</scope>
    <source>
        <strain evidence="15 16">An801</strain>
    </source>
</reference>
<proteinExistence type="inferred from homology"/>
<dbReference type="NCBIfam" id="TIGR00682">
    <property type="entry name" value="lpxK"/>
    <property type="match status" value="1"/>
</dbReference>
<keyword evidence="8 13" id="KW-0547">Nucleotide-binding</keyword>
<keyword evidence="7 13" id="KW-0808">Transferase</keyword>
<evidence type="ECO:0000256" key="14">
    <source>
        <dbReference type="SAM" id="MobiDB-lite"/>
    </source>
</evidence>
<comment type="catalytic activity">
    <reaction evidence="13">
        <text>a lipid A disaccharide + ATP = a lipid IVA + ADP + H(+)</text>
        <dbReference type="Rhea" id="RHEA:67840"/>
        <dbReference type="ChEBI" id="CHEBI:15378"/>
        <dbReference type="ChEBI" id="CHEBI:30616"/>
        <dbReference type="ChEBI" id="CHEBI:176343"/>
        <dbReference type="ChEBI" id="CHEBI:176425"/>
        <dbReference type="ChEBI" id="CHEBI:456216"/>
        <dbReference type="EC" id="2.7.1.130"/>
    </reaction>
</comment>